<gene>
    <name evidence="8" type="ORF">HOLleu_10995</name>
</gene>
<feature type="binding site" evidence="5 6">
    <location>
        <position position="242"/>
    </location>
    <ligand>
        <name>Zn(2+)</name>
        <dbReference type="ChEBI" id="CHEBI:29105"/>
    </ligand>
</feature>
<dbReference type="Proteomes" id="UP001152320">
    <property type="component" value="Chromosome 4"/>
</dbReference>
<evidence type="ECO:0000256" key="2">
    <source>
        <dbReference type="ARBA" id="ARBA00022723"/>
    </source>
</evidence>
<feature type="binding site" evidence="5">
    <location>
        <begin position="165"/>
        <end position="168"/>
    </location>
    <ligand>
        <name>NAD(+)</name>
        <dbReference type="ChEBI" id="CHEBI:57540"/>
    </ligand>
</feature>
<dbReference type="NCBIfam" id="NF003738">
    <property type="entry name" value="PRK05333.1"/>
    <property type="match status" value="1"/>
</dbReference>
<accession>A0A9Q1HF94</accession>
<feature type="binding site" evidence="5 6">
    <location>
        <position position="191"/>
    </location>
    <ligand>
        <name>Zn(2+)</name>
        <dbReference type="ChEBI" id="CHEBI:29105"/>
    </ligand>
</feature>
<evidence type="ECO:0000259" key="7">
    <source>
        <dbReference type="PROSITE" id="PS50305"/>
    </source>
</evidence>
<sequence>MALNNRPTSIMLLYSSLTRCLYSRLKTDLRLRVIFCQQSNFTSLNENVEINDQFVPKVAPLKTSDVEAIQQFVSSSNQILVITGAGLSTESGIPDYRSEGVGLYSRSSFRPVQHAEFVKFPERRKMYWARNFIGWPIFNSREPNLSHRILSQWEKAGKISWLVTQNVDSLHTKAGSKKVTELHGSSRSVVCLNCKQLIPRETLQDMMELENPFFDEEPAEIAPDGDVILTPDQVKRFNVPPCQSCGGVLKPQVVFFGDNVPRNIVDFVYKKVSESDALLVVGSSLQVFSAFRFVRVAFEEEKPIAIINIGPTRADKIVNLKVNAKLGDILPLIKIS</sequence>
<evidence type="ECO:0000256" key="1">
    <source>
        <dbReference type="ARBA" id="ARBA00022679"/>
    </source>
</evidence>
<comment type="function">
    <text evidence="5">NAD-dependent protein deacylase. Catalyzes the NAD-dependent hydrolysis of acyl groups from lysine residues.</text>
</comment>
<dbReference type="Gene3D" id="3.30.1600.10">
    <property type="entry name" value="SIR2/SIRT2 'Small Domain"/>
    <property type="match status" value="1"/>
</dbReference>
<dbReference type="PROSITE" id="PS50305">
    <property type="entry name" value="SIRTUIN"/>
    <property type="match status" value="1"/>
</dbReference>
<evidence type="ECO:0000256" key="3">
    <source>
        <dbReference type="ARBA" id="ARBA00022833"/>
    </source>
</evidence>
<feature type="binding site" evidence="5 6">
    <location>
        <position position="245"/>
    </location>
    <ligand>
        <name>Zn(2+)</name>
        <dbReference type="ChEBI" id="CHEBI:29105"/>
    </ligand>
</feature>
<keyword evidence="5" id="KW-0496">Mitochondrion</keyword>
<dbReference type="InterPro" id="IPR029035">
    <property type="entry name" value="DHS-like_NAD/FAD-binding_dom"/>
</dbReference>
<dbReference type="PANTHER" id="PTHR11085:SF10">
    <property type="entry name" value="NAD-DEPENDENT PROTEIN DEACYLASE SIRTUIN-5, MITOCHONDRIAL-RELATED"/>
    <property type="match status" value="1"/>
</dbReference>
<dbReference type="InterPro" id="IPR026590">
    <property type="entry name" value="Ssirtuin_cat_dom"/>
</dbReference>
<dbReference type="OrthoDB" id="424302at2759"/>
<protein>
    <recommendedName>
        <fullName evidence="5">NAD-dependent protein deacylase</fullName>
        <ecNumber evidence="5">2.3.1.-</ecNumber>
    </recommendedName>
    <alternativeName>
        <fullName evidence="5">Regulatory protein SIR2 homolog</fullName>
    </alternativeName>
</protein>
<dbReference type="GO" id="GO:0017136">
    <property type="term" value="F:histone deacetylase activity, NAD-dependent"/>
    <property type="evidence" value="ECO:0007669"/>
    <property type="project" value="TreeGrafter"/>
</dbReference>
<dbReference type="InterPro" id="IPR026587">
    <property type="entry name" value="Sirtuin_class_II"/>
</dbReference>
<dbReference type="EC" id="2.3.1.-" evidence="5"/>
<dbReference type="GO" id="GO:0070403">
    <property type="term" value="F:NAD+ binding"/>
    <property type="evidence" value="ECO:0007669"/>
    <property type="project" value="UniProtKB-UniRule"/>
</dbReference>
<dbReference type="HAMAP" id="MF_01967">
    <property type="entry name" value="Sirtuin_ClassII"/>
    <property type="match status" value="1"/>
</dbReference>
<comment type="similarity">
    <text evidence="5">Belongs to the sirtuin family. Class II subfamily.</text>
</comment>
<keyword evidence="2 5" id="KW-0479">Metal-binding</keyword>
<comment type="caution">
    <text evidence="8">The sequence shown here is derived from an EMBL/GenBank/DDBJ whole genome shotgun (WGS) entry which is preliminary data.</text>
</comment>
<keyword evidence="4 5" id="KW-0520">NAD</keyword>
<proteinExistence type="inferred from homology"/>
<feature type="binding site" evidence="5">
    <location>
        <position position="326"/>
    </location>
    <ligand>
        <name>NAD(+)</name>
        <dbReference type="ChEBI" id="CHEBI:57540"/>
    </ligand>
</feature>
<comment type="subcellular location">
    <subcellularLocation>
        <location evidence="5">Mitochondrion matrix</location>
    </subcellularLocation>
</comment>
<dbReference type="InterPro" id="IPR003000">
    <property type="entry name" value="Sirtuin"/>
</dbReference>
<comment type="catalytic activity">
    <reaction evidence="5">
        <text>N(6)-acetyl-L-lysyl-[protein] + NAD(+) + H2O = 2''-O-acetyl-ADP-D-ribose + nicotinamide + L-lysyl-[protein]</text>
        <dbReference type="Rhea" id="RHEA:43636"/>
        <dbReference type="Rhea" id="RHEA-COMP:9752"/>
        <dbReference type="Rhea" id="RHEA-COMP:10731"/>
        <dbReference type="ChEBI" id="CHEBI:15377"/>
        <dbReference type="ChEBI" id="CHEBI:17154"/>
        <dbReference type="ChEBI" id="CHEBI:29969"/>
        <dbReference type="ChEBI" id="CHEBI:57540"/>
        <dbReference type="ChEBI" id="CHEBI:61930"/>
        <dbReference type="ChEBI" id="CHEBI:83767"/>
        <dbReference type="EC" id="2.3.1.286"/>
    </reaction>
</comment>
<dbReference type="GO" id="GO:0005759">
    <property type="term" value="C:mitochondrial matrix"/>
    <property type="evidence" value="ECO:0007669"/>
    <property type="project" value="UniProtKB-SubCell"/>
</dbReference>
<dbReference type="SUPFAM" id="SSF52467">
    <property type="entry name" value="DHS-like NAD/FAD-binding domain"/>
    <property type="match status" value="1"/>
</dbReference>
<dbReference type="PANTHER" id="PTHR11085">
    <property type="entry name" value="NAD-DEPENDENT PROTEIN DEACYLASE SIRTUIN-5, MITOCHONDRIAL-RELATED"/>
    <property type="match status" value="1"/>
</dbReference>
<name>A0A9Q1HF94_HOLLE</name>
<dbReference type="Gene3D" id="3.40.50.1220">
    <property type="entry name" value="TPP-binding domain"/>
    <property type="match status" value="1"/>
</dbReference>
<feature type="binding site" evidence="5">
    <location>
        <begin position="308"/>
        <end position="310"/>
    </location>
    <ligand>
        <name>NAD(+)</name>
        <dbReference type="ChEBI" id="CHEBI:57540"/>
    </ligand>
</feature>
<dbReference type="GO" id="GO:0008270">
    <property type="term" value="F:zinc ion binding"/>
    <property type="evidence" value="ECO:0007669"/>
    <property type="project" value="UniProtKB-UniRule"/>
</dbReference>
<evidence type="ECO:0000256" key="4">
    <source>
        <dbReference type="ARBA" id="ARBA00023027"/>
    </source>
</evidence>
<evidence type="ECO:0000313" key="8">
    <source>
        <dbReference type="EMBL" id="KAJ8043755.1"/>
    </source>
</evidence>
<feature type="binding site" evidence="5">
    <location>
        <begin position="84"/>
        <end position="104"/>
    </location>
    <ligand>
        <name>NAD(+)</name>
        <dbReference type="ChEBI" id="CHEBI:57540"/>
    </ligand>
</feature>
<dbReference type="InterPro" id="IPR026591">
    <property type="entry name" value="Sirtuin_cat_small_dom_sf"/>
</dbReference>
<evidence type="ECO:0000313" key="9">
    <source>
        <dbReference type="Proteomes" id="UP001152320"/>
    </source>
</evidence>
<dbReference type="Pfam" id="PF02146">
    <property type="entry name" value="SIR2"/>
    <property type="match status" value="1"/>
</dbReference>
<keyword evidence="1 5" id="KW-0808">Transferase</keyword>
<keyword evidence="9" id="KW-1185">Reference proteome</keyword>
<feature type="binding site" evidence="5">
    <location>
        <begin position="282"/>
        <end position="284"/>
    </location>
    <ligand>
        <name>NAD(+)</name>
        <dbReference type="ChEBI" id="CHEBI:57540"/>
    </ligand>
</feature>
<feature type="active site" description="Proton acceptor" evidence="5 6">
    <location>
        <position position="183"/>
    </location>
</feature>
<organism evidence="8 9">
    <name type="scientific">Holothuria leucospilota</name>
    <name type="common">Black long sea cucumber</name>
    <name type="synonym">Mertensiothuria leucospilota</name>
    <dbReference type="NCBI Taxonomy" id="206669"/>
    <lineage>
        <taxon>Eukaryota</taxon>
        <taxon>Metazoa</taxon>
        <taxon>Echinodermata</taxon>
        <taxon>Eleutherozoa</taxon>
        <taxon>Echinozoa</taxon>
        <taxon>Holothuroidea</taxon>
        <taxon>Aspidochirotacea</taxon>
        <taxon>Aspidochirotida</taxon>
        <taxon>Holothuriidae</taxon>
        <taxon>Holothuria</taxon>
    </lineage>
</organism>
<dbReference type="CDD" id="cd01409">
    <property type="entry name" value="SIRT4"/>
    <property type="match status" value="1"/>
</dbReference>
<comment type="cofactor">
    <cofactor evidence="5">
        <name>Zn(2+)</name>
        <dbReference type="ChEBI" id="CHEBI:29105"/>
    </cofactor>
    <text evidence="5">Binds 1 zinc ion per subunit.</text>
</comment>
<reference evidence="8" key="1">
    <citation type="submission" date="2021-10" db="EMBL/GenBank/DDBJ databases">
        <title>Tropical sea cucumber genome reveals ecological adaptation and Cuvierian tubules defense mechanism.</title>
        <authorList>
            <person name="Chen T."/>
        </authorList>
    </citation>
    <scope>NUCLEOTIDE SEQUENCE</scope>
    <source>
        <strain evidence="8">Nanhai2018</strain>
        <tissue evidence="8">Muscle</tissue>
    </source>
</reference>
<evidence type="ECO:0000256" key="6">
    <source>
        <dbReference type="PROSITE-ProRule" id="PRU00236"/>
    </source>
</evidence>
<feature type="domain" description="Deacetylase sirtuin-type" evidence="7">
    <location>
        <begin position="59"/>
        <end position="336"/>
    </location>
</feature>
<dbReference type="AlphaFoldDB" id="A0A9Q1HF94"/>
<evidence type="ECO:0000256" key="5">
    <source>
        <dbReference type="HAMAP-Rule" id="MF_03161"/>
    </source>
</evidence>
<dbReference type="InterPro" id="IPR050134">
    <property type="entry name" value="NAD-dep_sirtuin_deacylases"/>
</dbReference>
<dbReference type="EMBL" id="JAIZAY010000004">
    <property type="protein sequence ID" value="KAJ8043755.1"/>
    <property type="molecule type" value="Genomic_DNA"/>
</dbReference>
<keyword evidence="3 5" id="KW-0862">Zinc</keyword>
<feature type="binding site" evidence="5 6">
    <location>
        <position position="194"/>
    </location>
    <ligand>
        <name>Zn(2+)</name>
        <dbReference type="ChEBI" id="CHEBI:29105"/>
    </ligand>
</feature>